<keyword evidence="3" id="KW-1185">Reference proteome</keyword>
<feature type="region of interest" description="Disordered" evidence="1">
    <location>
        <begin position="291"/>
        <end position="310"/>
    </location>
</feature>
<organism evidence="2 3">
    <name type="scientific">Solanum commersonii</name>
    <name type="common">Commerson's wild potato</name>
    <name type="synonym">Commerson's nightshade</name>
    <dbReference type="NCBI Taxonomy" id="4109"/>
    <lineage>
        <taxon>Eukaryota</taxon>
        <taxon>Viridiplantae</taxon>
        <taxon>Streptophyta</taxon>
        <taxon>Embryophyta</taxon>
        <taxon>Tracheophyta</taxon>
        <taxon>Spermatophyta</taxon>
        <taxon>Magnoliopsida</taxon>
        <taxon>eudicotyledons</taxon>
        <taxon>Gunneridae</taxon>
        <taxon>Pentapetalae</taxon>
        <taxon>asterids</taxon>
        <taxon>lamiids</taxon>
        <taxon>Solanales</taxon>
        <taxon>Solanaceae</taxon>
        <taxon>Solanoideae</taxon>
        <taxon>Solaneae</taxon>
        <taxon>Solanum</taxon>
    </lineage>
</organism>
<accession>A0A9J5XU14</accession>
<dbReference type="AlphaFoldDB" id="A0A9J5XU14"/>
<name>A0A9J5XU14_SOLCO</name>
<evidence type="ECO:0000256" key="1">
    <source>
        <dbReference type="SAM" id="MobiDB-lite"/>
    </source>
</evidence>
<comment type="caution">
    <text evidence="2">The sequence shown here is derived from an EMBL/GenBank/DDBJ whole genome shotgun (WGS) entry which is preliminary data.</text>
</comment>
<feature type="non-terminal residue" evidence="2">
    <location>
        <position position="310"/>
    </location>
</feature>
<reference evidence="2 3" key="1">
    <citation type="submission" date="2020-09" db="EMBL/GenBank/DDBJ databases">
        <title>De no assembly of potato wild relative species, Solanum commersonii.</title>
        <authorList>
            <person name="Cho K."/>
        </authorList>
    </citation>
    <scope>NUCLEOTIDE SEQUENCE [LARGE SCALE GENOMIC DNA]</scope>
    <source>
        <strain evidence="2">LZ3.2</strain>
        <tissue evidence="2">Leaf</tissue>
    </source>
</reference>
<evidence type="ECO:0000313" key="3">
    <source>
        <dbReference type="Proteomes" id="UP000824120"/>
    </source>
</evidence>
<gene>
    <name evidence="2" type="ORF">H5410_042187</name>
</gene>
<dbReference type="Proteomes" id="UP000824120">
    <property type="component" value="Chromosome 8"/>
</dbReference>
<dbReference type="EMBL" id="JACXVP010000008">
    <property type="protein sequence ID" value="KAG5591673.1"/>
    <property type="molecule type" value="Genomic_DNA"/>
</dbReference>
<sequence>HGFLVIQNSDLLSQLVLRGKSAHFQGQTSPRAGKHPVLPIFVCVHGFLTLAIDLVGPDGQTDPFSMLNKPQSSYVANWSRRANQPIFKVKQAPEQANPPFCRFFVCYSPWIFGDREFRFIESVSPDGQTGPFSRSNEPQSNKLVPMGKPVYFIGQMSPSKPLFCPFFNSNVIFTKFFYGSPLRPYLWSQLVRTGKPAHFQGNEPQSSYGANLSRRANRPIFKVKQALEQLLSQLVPTGKSGHFQGQTNPEQTSVKTLDIESIGPDGQTGPFLRSNEPRATFHGRLKTLAIEPISPNGKTSPFSRSNKPQS</sequence>
<protein>
    <submittedName>
        <fullName evidence="2">Uncharacterized protein</fullName>
    </submittedName>
</protein>
<proteinExistence type="predicted"/>
<feature type="compositionally biased region" description="Polar residues" evidence="1">
    <location>
        <begin position="296"/>
        <end position="310"/>
    </location>
</feature>
<evidence type="ECO:0000313" key="2">
    <source>
        <dbReference type="EMBL" id="KAG5591673.1"/>
    </source>
</evidence>
<feature type="non-terminal residue" evidence="2">
    <location>
        <position position="1"/>
    </location>
</feature>